<proteinExistence type="predicted"/>
<dbReference type="AlphaFoldDB" id="A0A1E5L746"/>
<dbReference type="EMBL" id="MJAT01000011">
    <property type="protein sequence ID" value="OEH85980.1"/>
    <property type="molecule type" value="Genomic_DNA"/>
</dbReference>
<name>A0A1E5L746_9FIRM</name>
<accession>A0A1E5L746</accession>
<dbReference type="SUPFAM" id="SSF52540">
    <property type="entry name" value="P-loop containing nucleoside triphosphate hydrolases"/>
    <property type="match status" value="2"/>
</dbReference>
<dbReference type="STRING" id="1390249.BHU72_14965"/>
<dbReference type="RefSeq" id="WP_069701649.1">
    <property type="nucleotide sequence ID" value="NZ_MJAT01000011.1"/>
</dbReference>
<organism evidence="1 2">
    <name type="scientific">Desulfuribacillus stibiiarsenatis</name>
    <dbReference type="NCBI Taxonomy" id="1390249"/>
    <lineage>
        <taxon>Bacteria</taxon>
        <taxon>Bacillati</taxon>
        <taxon>Bacillota</taxon>
        <taxon>Desulfuribacillia</taxon>
        <taxon>Desulfuribacillales</taxon>
        <taxon>Desulfuribacillaceae</taxon>
        <taxon>Desulfuribacillus</taxon>
    </lineage>
</organism>
<dbReference type="OrthoDB" id="973800at2"/>
<evidence type="ECO:0000313" key="1">
    <source>
        <dbReference type="EMBL" id="OEH85980.1"/>
    </source>
</evidence>
<gene>
    <name evidence="1" type="ORF">BHU72_14965</name>
</gene>
<comment type="caution">
    <text evidence="1">The sequence shown here is derived from an EMBL/GenBank/DDBJ whole genome shotgun (WGS) entry which is preliminary data.</text>
</comment>
<dbReference type="InterPro" id="IPR027417">
    <property type="entry name" value="P-loop_NTPase"/>
</dbReference>
<sequence length="1019" mass="118169">MVASTRKINKLKSNVEKQIKEALTASGINISDKKIVREFMLVEGFLHFCYRNGYIHKTEKLYALLLNLHKLANTELGSIYYQLDNLRYSYYLISSKTYYNAVLRRYLKTPTHTRIYDVSNNRLITSEECGDLNIIDRIEYYNRLIEDQPDSEDTDLYINQSIRNYKFYNNNVEFNVSLEEIDLPTVQIKLERNKKGGSFTITIDELYQAAKEMDNLIEERIFNNIDIKKQNYLDRLHKVRVDAVQSGQITDTTEITIDKVCNMLGMVGAGKSTIMQILAFYAAKQGYRLCIVFETVKEELDTNYLLQQLGIKCTPVKGETTIYDQIEKVIENDEMIIHEKYASHLTGVCTLDGFIGRTDNIAAIEYGKEPCFKLRTNSGNKKYVCPFYWECPRRQDTRDIQDADVIVTNIYSLTTSNSHYIKKFGRISILEYIIKYIDIVIFDEADKLQVVLDKKFCSTTEITKILSSNKNQFVEEVDKSIAGPAASEAIAFTKEYAFMLQHLNTIRAFITDNKTINKLDIIQSGKWFTGQRITNEFFNERHFSASLKNDLINYNINDEHIELFAAYENEFLVNFEVENTIQQIIDKYKLNTKQQLLFEFTMSLILFEKSLYKLSNLLMRLADISGTALDVPDIFKAPYRKLMRLIPTSPLGNIFGYIYDQDQKDIKIFRKSGIGRSIMLDLPYMRIDDKGSPLGPNILLLSGSSWAEGSNRYHICKPVNYILKPRDEILKFIENTEVNIISSRINVSGNQDRFSAIRDLLIESVQYIKSQLQHSNRILFIVNSYEQCKVAQQTLQDLLPSRVIYRLVSDKSCNEQGTIQRGKLNEARNLDFEILIAPASAIERGHNIVDECGHSLFSALFYLVRPMDVPRDIENIVSNLNGAVYEYAHKKHYTNVYTHLQELTEYANSVWIEEFENYYSIANYPKRRKEEIVVSRLVLIVQIYGRLLRITDLDRIPPKLFFLDGAFTANEINDFDLLKEIEEYLDKNINRKDVGVIVERLYGAFYKALKRGNVNVQNN</sequence>
<evidence type="ECO:0000313" key="2">
    <source>
        <dbReference type="Proteomes" id="UP000095255"/>
    </source>
</evidence>
<reference evidence="1 2" key="1">
    <citation type="submission" date="2016-09" db="EMBL/GenBank/DDBJ databases">
        <title>Desulfuribacillus arsenicus sp. nov., an obligately anaerobic, dissimilatory arsenic- and antimonate-reducing bacterium isolated from anoxic sediments.</title>
        <authorList>
            <person name="Abin C.A."/>
            <person name="Hollibaugh J.T."/>
        </authorList>
    </citation>
    <scope>NUCLEOTIDE SEQUENCE [LARGE SCALE GENOMIC DNA]</scope>
    <source>
        <strain evidence="1 2">MLFW-2</strain>
    </source>
</reference>
<keyword evidence="2" id="KW-1185">Reference proteome</keyword>
<protein>
    <submittedName>
        <fullName evidence="1">Uncharacterized protein</fullName>
    </submittedName>
</protein>
<dbReference type="Proteomes" id="UP000095255">
    <property type="component" value="Unassembled WGS sequence"/>
</dbReference>